<gene>
    <name evidence="7" type="ORF">KSX_56670</name>
</gene>
<proteinExistence type="predicted"/>
<evidence type="ECO:0000256" key="4">
    <source>
        <dbReference type="ARBA" id="ARBA00023136"/>
    </source>
</evidence>
<feature type="transmembrane region" description="Helical" evidence="5">
    <location>
        <begin position="107"/>
        <end position="130"/>
    </location>
</feature>
<reference evidence="7" key="1">
    <citation type="submission" date="2020-10" db="EMBL/GenBank/DDBJ databases">
        <title>Taxonomic study of unclassified bacteria belonging to the class Ktedonobacteria.</title>
        <authorList>
            <person name="Yabe S."/>
            <person name="Wang C.M."/>
            <person name="Zheng Y."/>
            <person name="Sakai Y."/>
            <person name="Cavaletti L."/>
            <person name="Monciardini P."/>
            <person name="Donadio S."/>
        </authorList>
    </citation>
    <scope>NUCLEOTIDE SEQUENCE</scope>
    <source>
        <strain evidence="7">SOSP1-1</strain>
    </source>
</reference>
<dbReference type="EMBL" id="BNJF01000003">
    <property type="protein sequence ID" value="GHO47504.1"/>
    <property type="molecule type" value="Genomic_DNA"/>
</dbReference>
<keyword evidence="3 5" id="KW-1133">Transmembrane helix</keyword>
<evidence type="ECO:0000259" key="6">
    <source>
        <dbReference type="Pfam" id="PF06803"/>
    </source>
</evidence>
<evidence type="ECO:0000256" key="1">
    <source>
        <dbReference type="ARBA" id="ARBA00004127"/>
    </source>
</evidence>
<dbReference type="InterPro" id="IPR010652">
    <property type="entry name" value="DUF1232"/>
</dbReference>
<sequence length="131" mass="15155">MTLEPRRTWKERARQLKLELFALLLAYKDQRVPWYARLFIICLLGYAFSPIDLIPDFIPVLGYLDDLILLPLGIVLAIKLIPPVVLQESRVQAQEIINQGKPRSWGGALAIVLIWFLCAGVVALLFVRWWW</sequence>
<organism evidence="7 8">
    <name type="scientific">Ktedonospora formicarum</name>
    <dbReference type="NCBI Taxonomy" id="2778364"/>
    <lineage>
        <taxon>Bacteria</taxon>
        <taxon>Bacillati</taxon>
        <taxon>Chloroflexota</taxon>
        <taxon>Ktedonobacteria</taxon>
        <taxon>Ktedonobacterales</taxon>
        <taxon>Ktedonobacteraceae</taxon>
        <taxon>Ktedonospora</taxon>
    </lineage>
</organism>
<keyword evidence="8" id="KW-1185">Reference proteome</keyword>
<dbReference type="Pfam" id="PF06803">
    <property type="entry name" value="DUF1232"/>
    <property type="match status" value="1"/>
</dbReference>
<feature type="transmembrane region" description="Helical" evidence="5">
    <location>
        <begin position="67"/>
        <end position="86"/>
    </location>
</feature>
<comment type="subcellular location">
    <subcellularLocation>
        <location evidence="1">Endomembrane system</location>
        <topology evidence="1">Multi-pass membrane protein</topology>
    </subcellularLocation>
</comment>
<feature type="domain" description="DUF1232" evidence="6">
    <location>
        <begin position="36"/>
        <end position="72"/>
    </location>
</feature>
<keyword evidence="4 5" id="KW-0472">Membrane</keyword>
<evidence type="ECO:0000256" key="5">
    <source>
        <dbReference type="SAM" id="Phobius"/>
    </source>
</evidence>
<evidence type="ECO:0000256" key="3">
    <source>
        <dbReference type="ARBA" id="ARBA00022989"/>
    </source>
</evidence>
<comment type="caution">
    <text evidence="7">The sequence shown here is derived from an EMBL/GenBank/DDBJ whole genome shotgun (WGS) entry which is preliminary data.</text>
</comment>
<accession>A0A8J3I1B3</accession>
<dbReference type="RefSeq" id="WP_220196783.1">
    <property type="nucleotide sequence ID" value="NZ_BNJF01000003.1"/>
</dbReference>
<evidence type="ECO:0000313" key="8">
    <source>
        <dbReference type="Proteomes" id="UP000612362"/>
    </source>
</evidence>
<keyword evidence="2 5" id="KW-0812">Transmembrane</keyword>
<feature type="transmembrane region" description="Helical" evidence="5">
    <location>
        <begin position="34"/>
        <end position="55"/>
    </location>
</feature>
<dbReference type="Proteomes" id="UP000612362">
    <property type="component" value="Unassembled WGS sequence"/>
</dbReference>
<protein>
    <recommendedName>
        <fullName evidence="6">DUF1232 domain-containing protein</fullName>
    </recommendedName>
</protein>
<dbReference type="GO" id="GO:0012505">
    <property type="term" value="C:endomembrane system"/>
    <property type="evidence" value="ECO:0007669"/>
    <property type="project" value="UniProtKB-SubCell"/>
</dbReference>
<evidence type="ECO:0000256" key="2">
    <source>
        <dbReference type="ARBA" id="ARBA00022692"/>
    </source>
</evidence>
<dbReference type="AlphaFoldDB" id="A0A8J3I1B3"/>
<evidence type="ECO:0000313" key="7">
    <source>
        <dbReference type="EMBL" id="GHO47504.1"/>
    </source>
</evidence>
<name>A0A8J3I1B3_9CHLR</name>